<dbReference type="RefSeq" id="WP_099955587.1">
    <property type="nucleotide sequence ID" value="NZ_CP028843.1"/>
</dbReference>
<feature type="transmembrane region" description="Helical" evidence="5">
    <location>
        <begin position="12"/>
        <end position="32"/>
    </location>
</feature>
<feature type="transmembrane region" description="Helical" evidence="5">
    <location>
        <begin position="38"/>
        <end position="55"/>
    </location>
</feature>
<dbReference type="InterPro" id="IPR007016">
    <property type="entry name" value="O-antigen_ligase-rel_domated"/>
</dbReference>
<keyword evidence="8" id="KW-1185">Reference proteome</keyword>
<gene>
    <name evidence="7" type="ORF">DA075_25375</name>
</gene>
<dbReference type="AlphaFoldDB" id="A0A2R4WQJ3"/>
<dbReference type="Pfam" id="PF04932">
    <property type="entry name" value="Wzy_C"/>
    <property type="match status" value="1"/>
</dbReference>
<accession>A0A2R4WQJ3</accession>
<dbReference type="EMBL" id="CP028843">
    <property type="protein sequence ID" value="AWB23810.1"/>
    <property type="molecule type" value="Genomic_DNA"/>
</dbReference>
<dbReference type="InterPro" id="IPR051533">
    <property type="entry name" value="WaaL-like"/>
</dbReference>
<evidence type="ECO:0000259" key="6">
    <source>
        <dbReference type="Pfam" id="PF04932"/>
    </source>
</evidence>
<dbReference type="PANTHER" id="PTHR37422">
    <property type="entry name" value="TEICHURONIC ACID BIOSYNTHESIS PROTEIN TUAE"/>
    <property type="match status" value="1"/>
</dbReference>
<protein>
    <submittedName>
        <fullName evidence="7">O-antigen ligase domain-containing protein</fullName>
    </submittedName>
</protein>
<name>A0A2R4WQJ3_9HYPH</name>
<keyword evidence="2 5" id="KW-0812">Transmembrane</keyword>
<evidence type="ECO:0000256" key="2">
    <source>
        <dbReference type="ARBA" id="ARBA00022692"/>
    </source>
</evidence>
<organism evidence="7 8">
    <name type="scientific">Methylobacterium currus</name>
    <dbReference type="NCBI Taxonomy" id="2051553"/>
    <lineage>
        <taxon>Bacteria</taxon>
        <taxon>Pseudomonadati</taxon>
        <taxon>Pseudomonadota</taxon>
        <taxon>Alphaproteobacteria</taxon>
        <taxon>Hyphomicrobiales</taxon>
        <taxon>Methylobacteriaceae</taxon>
        <taxon>Methylobacterium</taxon>
    </lineage>
</organism>
<dbReference type="GO" id="GO:0016874">
    <property type="term" value="F:ligase activity"/>
    <property type="evidence" value="ECO:0007669"/>
    <property type="project" value="UniProtKB-KW"/>
</dbReference>
<keyword evidence="3 5" id="KW-1133">Transmembrane helix</keyword>
<dbReference type="PANTHER" id="PTHR37422:SF13">
    <property type="entry name" value="LIPOPOLYSACCHARIDE BIOSYNTHESIS PROTEIN PA4999-RELATED"/>
    <property type="match status" value="1"/>
</dbReference>
<evidence type="ECO:0000256" key="3">
    <source>
        <dbReference type="ARBA" id="ARBA00022989"/>
    </source>
</evidence>
<feature type="transmembrane region" description="Helical" evidence="5">
    <location>
        <begin position="312"/>
        <end position="333"/>
    </location>
</feature>
<dbReference type="Proteomes" id="UP000244755">
    <property type="component" value="Chromosome 1"/>
</dbReference>
<keyword evidence="4 5" id="KW-0472">Membrane</keyword>
<reference evidence="7 8" key="1">
    <citation type="submission" date="2018-04" db="EMBL/GenBank/DDBJ databases">
        <title>Methylobacterium sp. PR1016A genome.</title>
        <authorList>
            <person name="Park W."/>
        </authorList>
    </citation>
    <scope>NUCLEOTIDE SEQUENCE [LARGE SCALE GENOMIC DNA]</scope>
    <source>
        <strain evidence="7 8">PR1016A</strain>
    </source>
</reference>
<evidence type="ECO:0000256" key="4">
    <source>
        <dbReference type="ARBA" id="ARBA00023136"/>
    </source>
</evidence>
<dbReference type="GO" id="GO:0016020">
    <property type="term" value="C:membrane"/>
    <property type="evidence" value="ECO:0007669"/>
    <property type="project" value="UniProtKB-SubCell"/>
</dbReference>
<evidence type="ECO:0000256" key="5">
    <source>
        <dbReference type="SAM" id="Phobius"/>
    </source>
</evidence>
<dbReference type="OrthoDB" id="8275860at2"/>
<comment type="subcellular location">
    <subcellularLocation>
        <location evidence="1">Membrane</location>
        <topology evidence="1">Multi-pass membrane protein</topology>
    </subcellularLocation>
</comment>
<feature type="transmembrane region" description="Helical" evidence="5">
    <location>
        <begin position="439"/>
        <end position="459"/>
    </location>
</feature>
<evidence type="ECO:0000313" key="8">
    <source>
        <dbReference type="Proteomes" id="UP000244755"/>
    </source>
</evidence>
<feature type="transmembrane region" description="Helical" evidence="5">
    <location>
        <begin position="285"/>
        <end position="305"/>
    </location>
</feature>
<feature type="transmembrane region" description="Helical" evidence="5">
    <location>
        <begin position="173"/>
        <end position="194"/>
    </location>
</feature>
<proteinExistence type="predicted"/>
<keyword evidence="7" id="KW-0436">Ligase</keyword>
<feature type="transmembrane region" description="Helical" evidence="5">
    <location>
        <begin position="402"/>
        <end position="427"/>
    </location>
</feature>
<dbReference type="KEGG" id="mee:DA075_25375"/>
<feature type="transmembrane region" description="Helical" evidence="5">
    <location>
        <begin position="261"/>
        <end position="279"/>
    </location>
</feature>
<sequence length="502" mass="54279">MIAPAQVSASLGAWLAAMTAAVALAAMFLIIIDLPPTWAILMLLAALGFACVAWSGNPRDSLLSIFLLTLPVEISKALTSEGSAYSPTLSVYLYDLAFIPLTGFWVLDRLVGVPRARWSRLHTVAAAFLVWMAISAATSIASVSWSIFLNFLKYFTYLLVIGDLTRDPRRLRIAIYSLAAGLALQLSMVVLQVVTGSDLQIRGSKNTDLGRLLVFEQGGGLHVRRPSGFLAHPNVFSDYLTFALPPLMALALLGPAKLRRAWWPTVLLLVGSLVALVLALSRGGWIAFASSALFVLAVGWLRGLVQARHIAALAVCGMLAAAILPVAFPAAIYRVTLSDQRSSDARLAMIDQALLIIRRFPITGVGLAGYNQAAQTNIPTSFASLLPAFRETLLKGVVHNKYLLTFAESGIIGIALFCAMLVIYITMPLKYNMQINSEYWAFLLGLSGAGVAQMVFYLFDHFSYDIRLGLLYTMAALMIGVCDQLERACEAACAYSTSTPTT</sequence>
<feature type="transmembrane region" description="Helical" evidence="5">
    <location>
        <begin position="236"/>
        <end position="254"/>
    </location>
</feature>
<evidence type="ECO:0000313" key="7">
    <source>
        <dbReference type="EMBL" id="AWB23810.1"/>
    </source>
</evidence>
<evidence type="ECO:0000256" key="1">
    <source>
        <dbReference type="ARBA" id="ARBA00004141"/>
    </source>
</evidence>
<feature type="domain" description="O-antigen ligase-related" evidence="6">
    <location>
        <begin position="268"/>
        <end position="418"/>
    </location>
</feature>